<dbReference type="EMBL" id="NFHM01000014">
    <property type="protein sequence ID" value="OUN42042.1"/>
    <property type="molecule type" value="Genomic_DNA"/>
</dbReference>
<evidence type="ECO:0000313" key="4">
    <source>
        <dbReference type="Proteomes" id="UP000195455"/>
    </source>
</evidence>
<gene>
    <name evidence="3" type="ORF">B5G26_10190</name>
</gene>
<protein>
    <submittedName>
        <fullName evidence="3">Uncharacterized protein</fullName>
    </submittedName>
</protein>
<dbReference type="SUPFAM" id="SSF56954">
    <property type="entry name" value="Outer membrane efflux proteins (OEP)"/>
    <property type="match status" value="1"/>
</dbReference>
<name>A0A1Y3TZS9_9FIRM</name>
<comment type="caution">
    <text evidence="3">The sequence shown here is derived from an EMBL/GenBank/DDBJ whole genome shotgun (WGS) entry which is preliminary data.</text>
</comment>
<dbReference type="AlphaFoldDB" id="A0A1Y3TZS9"/>
<feature type="compositionally biased region" description="Low complexity" evidence="1">
    <location>
        <begin position="24"/>
        <end position="46"/>
    </location>
</feature>
<evidence type="ECO:0000313" key="3">
    <source>
        <dbReference type="EMBL" id="OUN42042.1"/>
    </source>
</evidence>
<dbReference type="Gene3D" id="1.20.1600.10">
    <property type="entry name" value="Outer membrane efflux proteins (OEP)"/>
    <property type="match status" value="1"/>
</dbReference>
<feature type="region of interest" description="Disordered" evidence="1">
    <location>
        <begin position="24"/>
        <end position="47"/>
    </location>
</feature>
<dbReference type="RefSeq" id="WP_087989544.1">
    <property type="nucleotide sequence ID" value="NZ_NFHM01000014.1"/>
</dbReference>
<feature type="chain" id="PRO_5012847792" evidence="2">
    <location>
        <begin position="24"/>
        <end position="242"/>
    </location>
</feature>
<dbReference type="Proteomes" id="UP000195455">
    <property type="component" value="Unassembled WGS sequence"/>
</dbReference>
<organism evidence="3 4">
    <name type="scientific">Anaerotignum lactatifermentans</name>
    <dbReference type="NCBI Taxonomy" id="160404"/>
    <lineage>
        <taxon>Bacteria</taxon>
        <taxon>Bacillati</taxon>
        <taxon>Bacillota</taxon>
        <taxon>Clostridia</taxon>
        <taxon>Lachnospirales</taxon>
        <taxon>Anaerotignaceae</taxon>
        <taxon>Anaerotignum</taxon>
    </lineage>
</organism>
<accession>A0A1Y3TZS9</accession>
<reference evidence="4" key="1">
    <citation type="submission" date="2017-04" db="EMBL/GenBank/DDBJ databases">
        <title>Function of individual gut microbiota members based on whole genome sequencing of pure cultures obtained from chicken caecum.</title>
        <authorList>
            <person name="Medvecky M."/>
            <person name="Cejkova D."/>
            <person name="Polansky O."/>
            <person name="Karasova D."/>
            <person name="Kubasova T."/>
            <person name="Cizek A."/>
            <person name="Rychlik I."/>
        </authorList>
    </citation>
    <scope>NUCLEOTIDE SEQUENCE [LARGE SCALE GENOMIC DNA]</scope>
    <source>
        <strain evidence="4">An75</strain>
    </source>
</reference>
<evidence type="ECO:0000256" key="2">
    <source>
        <dbReference type="SAM" id="SignalP"/>
    </source>
</evidence>
<proteinExistence type="predicted"/>
<feature type="signal peptide" evidence="2">
    <location>
        <begin position="1"/>
        <end position="23"/>
    </location>
</feature>
<evidence type="ECO:0000256" key="1">
    <source>
        <dbReference type="SAM" id="MobiDB-lite"/>
    </source>
</evidence>
<dbReference type="GO" id="GO:0015562">
    <property type="term" value="F:efflux transmembrane transporter activity"/>
    <property type="evidence" value="ECO:0007669"/>
    <property type="project" value="InterPro"/>
</dbReference>
<keyword evidence="2" id="KW-0732">Signal</keyword>
<sequence length="242" mass="27590">MKYKLALLLTLTMMMPTATTAFAAETSTETAAESTSEEGTVSTEESGVWQLTYEEAQELAEDNSSDLDNVAEKAEYLQDLKEDIWDITGSFSVPTVSYQQWVDDDVYSIYSQIQSISSSMTQNRYTEEITKLTLESTVKSYFTSILSDESSLEVAKKEAEVKKTQYLQGQTKNKMGLISDYDLRTLETDYKTAVDNVETLERTIEEEYRSFNQLLGISDDTEYELVYDIEYTPYDYFLLGTL</sequence>